<keyword evidence="3" id="KW-1185">Reference proteome</keyword>
<dbReference type="EMBL" id="CM002928">
    <property type="protein sequence ID" value="KGN43225.1"/>
    <property type="molecule type" value="Genomic_DNA"/>
</dbReference>
<reference evidence="2 3" key="4">
    <citation type="journal article" date="2011" name="BMC Genomics">
        <title>RNA-Seq improves annotation of protein-coding genes in the cucumber genome.</title>
        <authorList>
            <person name="Li Z."/>
            <person name="Zhang Z."/>
            <person name="Yan P."/>
            <person name="Huang S."/>
            <person name="Fei Z."/>
            <person name="Lin K."/>
        </authorList>
    </citation>
    <scope>NUCLEOTIDE SEQUENCE [LARGE SCALE GENOMIC DNA]</scope>
    <source>
        <strain evidence="3">cv. 9930</strain>
    </source>
</reference>
<gene>
    <name evidence="2" type="ORF">Csa_7G009205</name>
</gene>
<accession>A0A0A0K0J6</accession>
<organism evidence="2 3">
    <name type="scientific">Cucumis sativus</name>
    <name type="common">Cucumber</name>
    <dbReference type="NCBI Taxonomy" id="3659"/>
    <lineage>
        <taxon>Eukaryota</taxon>
        <taxon>Viridiplantae</taxon>
        <taxon>Streptophyta</taxon>
        <taxon>Embryophyta</taxon>
        <taxon>Tracheophyta</taxon>
        <taxon>Spermatophyta</taxon>
        <taxon>Magnoliopsida</taxon>
        <taxon>eudicotyledons</taxon>
        <taxon>Gunneridae</taxon>
        <taxon>Pentapetalae</taxon>
        <taxon>rosids</taxon>
        <taxon>fabids</taxon>
        <taxon>Cucurbitales</taxon>
        <taxon>Cucurbitaceae</taxon>
        <taxon>Benincaseae</taxon>
        <taxon>Cucumis</taxon>
    </lineage>
</organism>
<sequence length="110" mass="11876">MRVILTGGCSLPSSSVLPTEISNEEKDLEGSTAQAERTPLRQQPSDLFSGDASGMRSRMTGLSSQECGMSNLNNEQFPCSVAKAPFIDQMTSPLVHVHPNFQPGFSTCRN</sequence>
<feature type="region of interest" description="Disordered" evidence="1">
    <location>
        <begin position="15"/>
        <end position="64"/>
    </location>
</feature>
<dbReference type="Proteomes" id="UP000029981">
    <property type="component" value="Chromosome 7"/>
</dbReference>
<evidence type="ECO:0000313" key="2">
    <source>
        <dbReference type="EMBL" id="KGN43225.1"/>
    </source>
</evidence>
<name>A0A0A0K0J6_CUCSA</name>
<protein>
    <submittedName>
        <fullName evidence="2">Uncharacterized protein</fullName>
    </submittedName>
</protein>
<proteinExistence type="predicted"/>
<reference evidence="2 3" key="2">
    <citation type="journal article" date="2009" name="PLoS ONE">
        <title>An integrated genetic and cytogenetic map of the cucumber genome.</title>
        <authorList>
            <person name="Ren Y."/>
            <person name="Zhang Z."/>
            <person name="Liu J."/>
            <person name="Staub J.E."/>
            <person name="Han Y."/>
            <person name="Cheng Z."/>
            <person name="Li X."/>
            <person name="Lu J."/>
            <person name="Miao H."/>
            <person name="Kang H."/>
            <person name="Xie B."/>
            <person name="Gu X."/>
            <person name="Wang X."/>
            <person name="Du Y."/>
            <person name="Jin W."/>
            <person name="Huang S."/>
        </authorList>
    </citation>
    <scope>NUCLEOTIDE SEQUENCE [LARGE SCALE GENOMIC DNA]</scope>
    <source>
        <strain evidence="3">cv. 9930</strain>
    </source>
</reference>
<dbReference type="AlphaFoldDB" id="A0A0A0K0J6"/>
<evidence type="ECO:0000256" key="1">
    <source>
        <dbReference type="SAM" id="MobiDB-lite"/>
    </source>
</evidence>
<evidence type="ECO:0000313" key="3">
    <source>
        <dbReference type="Proteomes" id="UP000029981"/>
    </source>
</evidence>
<reference evidence="2 3" key="1">
    <citation type="journal article" date="2009" name="Nat. Genet.">
        <title>The genome of the cucumber, Cucumis sativus L.</title>
        <authorList>
            <person name="Huang S."/>
            <person name="Li R."/>
            <person name="Zhang Z."/>
            <person name="Li L."/>
            <person name="Gu X."/>
            <person name="Fan W."/>
            <person name="Lucas W.J."/>
            <person name="Wang X."/>
            <person name="Xie B."/>
            <person name="Ni P."/>
            <person name="Ren Y."/>
            <person name="Zhu H."/>
            <person name="Li J."/>
            <person name="Lin K."/>
            <person name="Jin W."/>
            <person name="Fei Z."/>
            <person name="Li G."/>
            <person name="Staub J."/>
            <person name="Kilian A."/>
            <person name="van der Vossen E.A."/>
            <person name="Wu Y."/>
            <person name="Guo J."/>
            <person name="He J."/>
            <person name="Jia Z."/>
            <person name="Ren Y."/>
            <person name="Tian G."/>
            <person name="Lu Y."/>
            <person name="Ruan J."/>
            <person name="Qian W."/>
            <person name="Wang M."/>
            <person name="Huang Q."/>
            <person name="Li B."/>
            <person name="Xuan Z."/>
            <person name="Cao J."/>
            <person name="Asan"/>
            <person name="Wu Z."/>
            <person name="Zhang J."/>
            <person name="Cai Q."/>
            <person name="Bai Y."/>
            <person name="Zhao B."/>
            <person name="Han Y."/>
            <person name="Li Y."/>
            <person name="Li X."/>
            <person name="Wang S."/>
            <person name="Shi Q."/>
            <person name="Liu S."/>
            <person name="Cho W.K."/>
            <person name="Kim J.Y."/>
            <person name="Xu Y."/>
            <person name="Heller-Uszynska K."/>
            <person name="Miao H."/>
            <person name="Cheng Z."/>
            <person name="Zhang S."/>
            <person name="Wu J."/>
            <person name="Yang Y."/>
            <person name="Kang H."/>
            <person name="Li M."/>
            <person name="Liang H."/>
            <person name="Ren X."/>
            <person name="Shi Z."/>
            <person name="Wen M."/>
            <person name="Jian M."/>
            <person name="Yang H."/>
            <person name="Zhang G."/>
            <person name="Yang Z."/>
            <person name="Chen R."/>
            <person name="Liu S."/>
            <person name="Li J."/>
            <person name="Ma L."/>
            <person name="Liu H."/>
            <person name="Zhou Y."/>
            <person name="Zhao J."/>
            <person name="Fang X."/>
            <person name="Li G."/>
            <person name="Fang L."/>
            <person name="Li Y."/>
            <person name="Liu D."/>
            <person name="Zheng H."/>
            <person name="Zhang Y."/>
            <person name="Qin N."/>
            <person name="Li Z."/>
            <person name="Yang G."/>
            <person name="Yang S."/>
            <person name="Bolund L."/>
            <person name="Kristiansen K."/>
            <person name="Zheng H."/>
            <person name="Li S."/>
            <person name="Zhang X."/>
            <person name="Yang H."/>
            <person name="Wang J."/>
            <person name="Sun R."/>
            <person name="Zhang B."/>
            <person name="Jiang S."/>
            <person name="Wang J."/>
            <person name="Du Y."/>
            <person name="Li S."/>
        </authorList>
    </citation>
    <scope>NUCLEOTIDE SEQUENCE [LARGE SCALE GENOMIC DNA]</scope>
    <source>
        <strain evidence="3">cv. 9930</strain>
    </source>
</reference>
<reference evidence="2 3" key="3">
    <citation type="journal article" date="2010" name="BMC Genomics">
        <title>Transcriptome sequencing and comparative analysis of cucumber flowers with different sex types.</title>
        <authorList>
            <person name="Guo S."/>
            <person name="Zheng Y."/>
            <person name="Joung J.G."/>
            <person name="Liu S."/>
            <person name="Zhang Z."/>
            <person name="Crasta O.R."/>
            <person name="Sobral B.W."/>
            <person name="Xu Y."/>
            <person name="Huang S."/>
            <person name="Fei Z."/>
        </authorList>
    </citation>
    <scope>NUCLEOTIDE SEQUENCE [LARGE SCALE GENOMIC DNA]</scope>
    <source>
        <strain evidence="3">cv. 9930</strain>
    </source>
</reference>
<feature type="compositionally biased region" description="Polar residues" evidence="1">
    <location>
        <begin position="31"/>
        <end position="46"/>
    </location>
</feature>
<dbReference type="Gramene" id="KGN43225">
    <property type="protein sequence ID" value="KGN43225"/>
    <property type="gene ID" value="Csa_7G009205"/>
</dbReference>